<organism evidence="3 4">
    <name type="scientific">Penicillium daleae</name>
    <dbReference type="NCBI Taxonomy" id="63821"/>
    <lineage>
        <taxon>Eukaryota</taxon>
        <taxon>Fungi</taxon>
        <taxon>Dikarya</taxon>
        <taxon>Ascomycota</taxon>
        <taxon>Pezizomycotina</taxon>
        <taxon>Eurotiomycetes</taxon>
        <taxon>Eurotiomycetidae</taxon>
        <taxon>Eurotiales</taxon>
        <taxon>Aspergillaceae</taxon>
        <taxon>Penicillium</taxon>
    </lineage>
</organism>
<dbReference type="AlphaFoldDB" id="A0AAD6BYH6"/>
<reference evidence="3" key="2">
    <citation type="journal article" date="2023" name="IMA Fungus">
        <title>Comparative genomic study of the Penicillium genus elucidates a diverse pangenome and 15 lateral gene transfer events.</title>
        <authorList>
            <person name="Petersen C."/>
            <person name="Sorensen T."/>
            <person name="Nielsen M.R."/>
            <person name="Sondergaard T.E."/>
            <person name="Sorensen J.L."/>
            <person name="Fitzpatrick D.A."/>
            <person name="Frisvad J.C."/>
            <person name="Nielsen K.L."/>
        </authorList>
    </citation>
    <scope>NUCLEOTIDE SEQUENCE</scope>
    <source>
        <strain evidence="3">IBT 16125</strain>
    </source>
</reference>
<feature type="compositionally biased region" description="Polar residues" evidence="1">
    <location>
        <begin position="20"/>
        <end position="50"/>
    </location>
</feature>
<evidence type="ECO:0000256" key="1">
    <source>
        <dbReference type="SAM" id="MobiDB-lite"/>
    </source>
</evidence>
<evidence type="ECO:0000313" key="3">
    <source>
        <dbReference type="EMBL" id="KAJ5439219.1"/>
    </source>
</evidence>
<dbReference type="Proteomes" id="UP001213681">
    <property type="component" value="Unassembled WGS sequence"/>
</dbReference>
<protein>
    <recommendedName>
        <fullName evidence="2">DUF7730 domain-containing protein</fullName>
    </recommendedName>
</protein>
<sequence length="438" mass="48718">MARTKKGVFSWEDVLAQRYQSELTSPERSTTSSLYQSNIENTLKTTNNPKLPTDNKPPPLPRPRHNANSPHPPHSQPQSALLTRLSPELRLIIWEMALGGQRLHIIQRSNQRLGHIICPLGLGFSPGPDSGSRPRLDYSNKIGRGVGPAFCEICHGAGIAQPVKEGDSGASGGAGRGRDGLLGLVLTCRQIFTESIHLLYATNAFEFSIPWSLPYLQPTVPPEYWECIRAVELRWSFPGHWLPTKDPVRSIYVSAGRVQWMETCRAVKQLPELRSFVLVLGSSWFSEPVERLPVFLEPLSGLRVVQDRKSQRQNKMLRAKMEVEVDLMEWKRGSRSSSLGEEMSSSESRVSFESRSSSSHLTRSSASSLRSEGSACSCFDSGLMGPVSLSKGDSDCDGDAALATWELRLQGQSYYAHEVRQIAVDLWQRGIDCWVSTI</sequence>
<dbReference type="PANTHER" id="PTHR38790">
    <property type="entry name" value="2EXR DOMAIN-CONTAINING PROTEIN-RELATED"/>
    <property type="match status" value="1"/>
</dbReference>
<comment type="caution">
    <text evidence="3">The sequence shown here is derived from an EMBL/GenBank/DDBJ whole genome shotgun (WGS) entry which is preliminary data.</text>
</comment>
<gene>
    <name evidence="3" type="ORF">N7458_010217</name>
</gene>
<keyword evidence="4" id="KW-1185">Reference proteome</keyword>
<dbReference type="InterPro" id="IPR056632">
    <property type="entry name" value="DUF7730"/>
</dbReference>
<dbReference type="PANTHER" id="PTHR38790:SF9">
    <property type="entry name" value="F-BOX DOMAIN-CONTAINING PROTEIN"/>
    <property type="match status" value="1"/>
</dbReference>
<feature type="domain" description="DUF7730" evidence="2">
    <location>
        <begin position="74"/>
        <end position="303"/>
    </location>
</feature>
<dbReference type="Pfam" id="PF24864">
    <property type="entry name" value="DUF7730"/>
    <property type="match status" value="1"/>
</dbReference>
<proteinExistence type="predicted"/>
<dbReference type="EMBL" id="JAPVEA010000008">
    <property type="protein sequence ID" value="KAJ5439219.1"/>
    <property type="molecule type" value="Genomic_DNA"/>
</dbReference>
<reference evidence="3" key="1">
    <citation type="submission" date="2022-12" db="EMBL/GenBank/DDBJ databases">
        <authorList>
            <person name="Petersen C."/>
        </authorList>
    </citation>
    <scope>NUCLEOTIDE SEQUENCE</scope>
    <source>
        <strain evidence="3">IBT 16125</strain>
    </source>
</reference>
<dbReference type="RefSeq" id="XP_056762448.1">
    <property type="nucleotide sequence ID" value="XM_056913599.1"/>
</dbReference>
<evidence type="ECO:0000313" key="4">
    <source>
        <dbReference type="Proteomes" id="UP001213681"/>
    </source>
</evidence>
<name>A0AAD6BYH6_9EURO</name>
<evidence type="ECO:0000259" key="2">
    <source>
        <dbReference type="Pfam" id="PF24864"/>
    </source>
</evidence>
<accession>A0AAD6BYH6</accession>
<dbReference type="GeneID" id="81603842"/>
<feature type="region of interest" description="Disordered" evidence="1">
    <location>
        <begin position="20"/>
        <end position="80"/>
    </location>
</feature>